<dbReference type="RefSeq" id="WP_123662164.1">
    <property type="nucleotide sequence ID" value="NZ_RARA01000010.1"/>
</dbReference>
<dbReference type="AlphaFoldDB" id="A0A3N2QDR1"/>
<dbReference type="CDD" id="cd18109">
    <property type="entry name" value="SpoU-like_RNA-MTase"/>
    <property type="match status" value="1"/>
</dbReference>
<evidence type="ECO:0000259" key="4">
    <source>
        <dbReference type="Pfam" id="PF00588"/>
    </source>
</evidence>
<dbReference type="InterPro" id="IPR001537">
    <property type="entry name" value="SpoU_MeTrfase"/>
</dbReference>
<protein>
    <submittedName>
        <fullName evidence="6">RNA methyltransferase</fullName>
    </submittedName>
</protein>
<dbReference type="GO" id="GO:0003723">
    <property type="term" value="F:RNA binding"/>
    <property type="evidence" value="ECO:0007669"/>
    <property type="project" value="InterPro"/>
</dbReference>
<dbReference type="InterPro" id="IPR029026">
    <property type="entry name" value="tRNA_m1G_MTases_N"/>
</dbReference>
<evidence type="ECO:0000256" key="3">
    <source>
        <dbReference type="ARBA" id="ARBA00022679"/>
    </source>
</evidence>
<feature type="domain" description="MRM3-like substrate binding" evidence="5">
    <location>
        <begin position="12"/>
        <end position="94"/>
    </location>
</feature>
<comment type="caution">
    <text evidence="6">The sequence shown here is derived from an EMBL/GenBank/DDBJ whole genome shotgun (WGS) entry which is preliminary data.</text>
</comment>
<dbReference type="Pfam" id="PF22435">
    <property type="entry name" value="MRM3-like_sub_bind"/>
    <property type="match status" value="1"/>
</dbReference>
<keyword evidence="7" id="KW-1185">Reference proteome</keyword>
<dbReference type="InterPro" id="IPR029064">
    <property type="entry name" value="Ribosomal_eL30-like_sf"/>
</dbReference>
<keyword evidence="3 6" id="KW-0808">Transferase</keyword>
<organism evidence="6 7">
    <name type="scientific">Candidatus Cardinium hertigii</name>
    <dbReference type="NCBI Taxonomy" id="247481"/>
    <lineage>
        <taxon>Bacteria</taxon>
        <taxon>Pseudomonadati</taxon>
        <taxon>Bacteroidota</taxon>
        <taxon>Cytophagia</taxon>
        <taxon>Cytophagales</taxon>
        <taxon>Amoebophilaceae</taxon>
        <taxon>Candidatus Cardinium</taxon>
    </lineage>
</organism>
<name>A0A3N2QDR1_9BACT</name>
<dbReference type="SUPFAM" id="SSF55315">
    <property type="entry name" value="L30e-like"/>
    <property type="match status" value="1"/>
</dbReference>
<dbReference type="Gene3D" id="3.30.1330.30">
    <property type="match status" value="1"/>
</dbReference>
<dbReference type="InterPro" id="IPR051259">
    <property type="entry name" value="rRNA_Methyltransferase"/>
</dbReference>
<evidence type="ECO:0000256" key="2">
    <source>
        <dbReference type="ARBA" id="ARBA00022603"/>
    </source>
</evidence>
<evidence type="ECO:0000313" key="7">
    <source>
        <dbReference type="Proteomes" id="UP000270927"/>
    </source>
</evidence>
<proteinExistence type="inferred from homology"/>
<feature type="domain" description="tRNA/rRNA methyltransferase SpoU type" evidence="4">
    <location>
        <begin position="111"/>
        <end position="245"/>
    </location>
</feature>
<dbReference type="OrthoDB" id="9785673at2"/>
<evidence type="ECO:0000256" key="1">
    <source>
        <dbReference type="ARBA" id="ARBA00007228"/>
    </source>
</evidence>
<accession>A0A3N2QDR1</accession>
<dbReference type="GO" id="GO:0008173">
    <property type="term" value="F:RNA methyltransferase activity"/>
    <property type="evidence" value="ECO:0007669"/>
    <property type="project" value="InterPro"/>
</dbReference>
<dbReference type="GO" id="GO:0006396">
    <property type="term" value="P:RNA processing"/>
    <property type="evidence" value="ECO:0007669"/>
    <property type="project" value="InterPro"/>
</dbReference>
<evidence type="ECO:0000313" key="6">
    <source>
        <dbReference type="EMBL" id="ROT47812.1"/>
    </source>
</evidence>
<sequence length="255" mass="28332">MYATLSKKKATYIRQLALKKYRLERASFVLEGKKSIQALLASHYTIQCMVGTSSFFIENQNIFTGLSKNIEIFEVPKEILTQLGSLSTNHEVLAVATIPLPTEPCLSPLNITLALDNIRDPGNLGTIIRIADWYGIETILCSRSTVELYNPKVLQASMGSFVKIKLHYVDLPRYLQNVKLPIIGAMIEGDHLHDFSFPTQGVLVIGNESQGIHATIKQMFTHAIAIPRYGNAQSLNAAIATAVVCDNWKRTLQKS</sequence>
<reference evidence="6 7" key="1">
    <citation type="submission" date="2018-09" db="EMBL/GenBank/DDBJ databases">
        <title>Comparative Genomics of Wolbachia-Cardinium Dual Endosymbiosis in a Plant-Parasitic Nematode.</title>
        <authorList>
            <person name="Brown A.M.V."/>
            <person name="Wasala S.K."/>
            <person name="Howe D.K."/>
            <person name="Peetz A.B."/>
            <person name="Zasada I.A."/>
            <person name="Denver D.R."/>
        </authorList>
    </citation>
    <scope>NUCLEOTIDE SEQUENCE [LARGE SCALE GENOMIC DNA]</scope>
    <source>
        <strain evidence="6 7">Pp_1</strain>
    </source>
</reference>
<gene>
    <name evidence="6" type="ORF">EDM02_00345</name>
</gene>
<dbReference type="Proteomes" id="UP000270927">
    <property type="component" value="Unassembled WGS sequence"/>
</dbReference>
<dbReference type="PANTHER" id="PTHR43191:SF2">
    <property type="entry name" value="RRNA METHYLTRANSFERASE 3, MITOCHONDRIAL"/>
    <property type="match status" value="1"/>
</dbReference>
<dbReference type="PANTHER" id="PTHR43191">
    <property type="entry name" value="RRNA METHYLTRANSFERASE 3"/>
    <property type="match status" value="1"/>
</dbReference>
<dbReference type="EMBL" id="RARA01000010">
    <property type="protein sequence ID" value="ROT47812.1"/>
    <property type="molecule type" value="Genomic_DNA"/>
</dbReference>
<keyword evidence="2 6" id="KW-0489">Methyltransferase</keyword>
<dbReference type="SUPFAM" id="SSF75217">
    <property type="entry name" value="alpha/beta knot"/>
    <property type="match status" value="1"/>
</dbReference>
<dbReference type="InterPro" id="IPR053888">
    <property type="entry name" value="MRM3-like_sub_bind"/>
</dbReference>
<dbReference type="GO" id="GO:0032259">
    <property type="term" value="P:methylation"/>
    <property type="evidence" value="ECO:0007669"/>
    <property type="project" value="UniProtKB-KW"/>
</dbReference>
<comment type="similarity">
    <text evidence="1">Belongs to the class IV-like SAM-binding methyltransferase superfamily. RNA methyltransferase TrmH family.</text>
</comment>
<evidence type="ECO:0000259" key="5">
    <source>
        <dbReference type="Pfam" id="PF22435"/>
    </source>
</evidence>
<dbReference type="Pfam" id="PF00588">
    <property type="entry name" value="SpoU_methylase"/>
    <property type="match status" value="1"/>
</dbReference>
<dbReference type="InterPro" id="IPR029028">
    <property type="entry name" value="Alpha/beta_knot_MTases"/>
</dbReference>
<dbReference type="Gene3D" id="3.40.1280.10">
    <property type="match status" value="1"/>
</dbReference>